<evidence type="ECO:0000256" key="1">
    <source>
        <dbReference type="SAM" id="SignalP"/>
    </source>
</evidence>
<dbReference type="EMBL" id="CP010803">
    <property type="protein sequence ID" value="AJY44628.1"/>
    <property type="molecule type" value="Genomic_DNA"/>
</dbReference>
<proteinExistence type="predicted"/>
<name>A0A0D5LMT8_MAREN</name>
<dbReference type="SUPFAM" id="SSF56524">
    <property type="entry name" value="Oxidoreductase molybdopterin-binding domain"/>
    <property type="match status" value="1"/>
</dbReference>
<accession>A0A0D5LMT8</accession>
<dbReference type="HOGENOM" id="CLU_110165_2_1_5"/>
<organism evidence="2 3">
    <name type="scientific">Martelella endophytica</name>
    <dbReference type="NCBI Taxonomy" id="1486262"/>
    <lineage>
        <taxon>Bacteria</taxon>
        <taxon>Pseudomonadati</taxon>
        <taxon>Pseudomonadota</taxon>
        <taxon>Alphaproteobacteria</taxon>
        <taxon>Hyphomicrobiales</taxon>
        <taxon>Aurantimonadaceae</taxon>
        <taxon>Martelella</taxon>
    </lineage>
</organism>
<keyword evidence="3" id="KW-1185">Reference proteome</keyword>
<dbReference type="OrthoDB" id="9798763at2"/>
<reference evidence="2 3" key="1">
    <citation type="journal article" date="2015" name="Genome Announc.">
        <title>Complete genome sequence of Martelella endophytica YC6887, which has antifungal activity associated with a halophyte.</title>
        <authorList>
            <person name="Khan A."/>
            <person name="Khan H."/>
            <person name="Chung E.J."/>
            <person name="Hossain M.T."/>
            <person name="Chung Y.R."/>
        </authorList>
    </citation>
    <scope>NUCLEOTIDE SEQUENCE [LARGE SCALE GENOMIC DNA]</scope>
    <source>
        <strain evidence="2">YC6887</strain>
    </source>
</reference>
<dbReference type="Proteomes" id="UP000032611">
    <property type="component" value="Chromosome"/>
</dbReference>
<protein>
    <submittedName>
        <fullName evidence="2">Oxidoreductase</fullName>
    </submittedName>
</protein>
<dbReference type="InterPro" id="IPR036374">
    <property type="entry name" value="OxRdtase_Mopterin-bd_sf"/>
</dbReference>
<feature type="signal peptide" evidence="1">
    <location>
        <begin position="1"/>
        <end position="19"/>
    </location>
</feature>
<dbReference type="STRING" id="1486262.TM49_01315"/>
<gene>
    <name evidence="2" type="ORF">TM49_01315</name>
</gene>
<dbReference type="Gene3D" id="3.90.420.10">
    <property type="entry name" value="Oxidoreductase, molybdopterin-binding domain"/>
    <property type="match status" value="1"/>
</dbReference>
<dbReference type="AlphaFoldDB" id="A0A0D5LMT8"/>
<feature type="chain" id="PRO_5002295181" evidence="1">
    <location>
        <begin position="20"/>
        <end position="167"/>
    </location>
</feature>
<dbReference type="KEGG" id="mey:TM49_01315"/>
<sequence length="167" mass="18110">MLLSALAATLLFGVGDLSASELRQPDGPIILTVEGAITNVNTPDGKAEFDMAMLDALPQRRFRTATIWTSGVSEFSGPTLTALLAFVGAKGKTLRLTALNEYAVEMPAADAFADGPILATRKDGRTLSVRDNGPLWLIYPFDDEPAYKTEVTYSRSIWQLKSIEVKD</sequence>
<evidence type="ECO:0000313" key="2">
    <source>
        <dbReference type="EMBL" id="AJY44628.1"/>
    </source>
</evidence>
<keyword evidence="1" id="KW-0732">Signal</keyword>
<dbReference type="PATRIC" id="fig|1486262.3.peg.271"/>
<evidence type="ECO:0000313" key="3">
    <source>
        <dbReference type="Proteomes" id="UP000032611"/>
    </source>
</evidence>